<comment type="caution">
    <text evidence="6">The sequence shown here is derived from an EMBL/GenBank/DDBJ whole genome shotgun (WGS) entry which is preliminary data.</text>
</comment>
<dbReference type="InParanoid" id="A0A1V8TAU3"/>
<feature type="compositionally biased region" description="Polar residues" evidence="4">
    <location>
        <begin position="42"/>
        <end position="51"/>
    </location>
</feature>
<feature type="region of interest" description="Disordered" evidence="4">
    <location>
        <begin position="331"/>
        <end position="401"/>
    </location>
</feature>
<dbReference type="GO" id="GO:0016020">
    <property type="term" value="C:membrane"/>
    <property type="evidence" value="ECO:0007669"/>
    <property type="project" value="TreeGrafter"/>
</dbReference>
<dbReference type="AlphaFoldDB" id="A0A1V8TAU3"/>
<dbReference type="GO" id="GO:0005737">
    <property type="term" value="C:cytoplasm"/>
    <property type="evidence" value="ECO:0007669"/>
    <property type="project" value="TreeGrafter"/>
</dbReference>
<feature type="compositionally biased region" description="Basic and acidic residues" evidence="4">
    <location>
        <begin position="1"/>
        <end position="10"/>
    </location>
</feature>
<feature type="region of interest" description="Disordered" evidence="4">
    <location>
        <begin position="83"/>
        <end position="154"/>
    </location>
</feature>
<dbReference type="EMBL" id="NAJO01000012">
    <property type="protein sequence ID" value="OQO08371.1"/>
    <property type="molecule type" value="Genomic_DNA"/>
</dbReference>
<feature type="domain" description="Myotubularin phosphatase" evidence="5">
    <location>
        <begin position="219"/>
        <end position="765"/>
    </location>
</feature>
<protein>
    <recommendedName>
        <fullName evidence="5">Myotubularin phosphatase domain-containing protein</fullName>
    </recommendedName>
</protein>
<feature type="compositionally biased region" description="Polar residues" evidence="4">
    <location>
        <begin position="112"/>
        <end position="125"/>
    </location>
</feature>
<accession>A0A1V8TAU3</accession>
<evidence type="ECO:0000313" key="7">
    <source>
        <dbReference type="Proteomes" id="UP000192596"/>
    </source>
</evidence>
<evidence type="ECO:0000313" key="6">
    <source>
        <dbReference type="EMBL" id="OQO08371.1"/>
    </source>
</evidence>
<dbReference type="Proteomes" id="UP000192596">
    <property type="component" value="Unassembled WGS sequence"/>
</dbReference>
<dbReference type="Gene3D" id="2.30.29.30">
    <property type="entry name" value="Pleckstrin-homology domain (PH domain)/Phosphotyrosine-binding domain (PTB)"/>
    <property type="match status" value="1"/>
</dbReference>
<proteinExistence type="inferred from homology"/>
<dbReference type="Pfam" id="PF06602">
    <property type="entry name" value="Myotub-related"/>
    <property type="match status" value="1"/>
</dbReference>
<feature type="compositionally biased region" description="Basic and acidic residues" evidence="4">
    <location>
        <begin position="644"/>
        <end position="655"/>
    </location>
</feature>
<feature type="compositionally biased region" description="Polar residues" evidence="4">
    <location>
        <begin position="345"/>
        <end position="355"/>
    </location>
</feature>
<dbReference type="PANTHER" id="PTHR10807:SF128">
    <property type="entry name" value="PHOSPHATIDYLINOSITOL-3,5-BISPHOSPHATE 3-PHOSPHATASE"/>
    <property type="match status" value="1"/>
</dbReference>
<name>A0A1V8TAU3_9PEZI</name>
<feature type="compositionally biased region" description="Polar residues" evidence="4">
    <location>
        <begin position="869"/>
        <end position="880"/>
    </location>
</feature>
<gene>
    <name evidence="6" type="ORF">B0A48_06241</name>
</gene>
<dbReference type="InterPro" id="IPR030564">
    <property type="entry name" value="Myotubularin"/>
</dbReference>
<evidence type="ECO:0000259" key="5">
    <source>
        <dbReference type="PROSITE" id="PS51339"/>
    </source>
</evidence>
<dbReference type="GO" id="GO:0004438">
    <property type="term" value="F:phosphatidylinositol-3-phosphate phosphatase activity"/>
    <property type="evidence" value="ECO:0007669"/>
    <property type="project" value="TreeGrafter"/>
</dbReference>
<dbReference type="OrthoDB" id="271628at2759"/>
<dbReference type="InterPro" id="IPR010569">
    <property type="entry name" value="Myotubularin-like_Pase_dom"/>
</dbReference>
<reference evidence="7" key="1">
    <citation type="submission" date="2017-03" db="EMBL/GenBank/DDBJ databases">
        <title>Genomes of endolithic fungi from Antarctica.</title>
        <authorList>
            <person name="Coleine C."/>
            <person name="Masonjones S."/>
            <person name="Stajich J.E."/>
        </authorList>
    </citation>
    <scope>NUCLEOTIDE SEQUENCE [LARGE SCALE GENOMIC DNA]</scope>
    <source>
        <strain evidence="7">CCFEE 5527</strain>
    </source>
</reference>
<feature type="region of interest" description="Disordered" evidence="4">
    <location>
        <begin position="614"/>
        <end position="655"/>
    </location>
</feature>
<feature type="region of interest" description="Disordered" evidence="4">
    <location>
        <begin position="41"/>
        <end position="62"/>
    </location>
</feature>
<comment type="similarity">
    <text evidence="1">Belongs to the protein-tyrosine phosphatase family. Non-receptor class myotubularin subfamily.</text>
</comment>
<dbReference type="PANTHER" id="PTHR10807">
    <property type="entry name" value="MYOTUBULARIN-RELATED"/>
    <property type="match status" value="1"/>
</dbReference>
<organism evidence="6 7">
    <name type="scientific">Cryoendolithus antarcticus</name>
    <dbReference type="NCBI Taxonomy" id="1507870"/>
    <lineage>
        <taxon>Eukaryota</taxon>
        <taxon>Fungi</taxon>
        <taxon>Dikarya</taxon>
        <taxon>Ascomycota</taxon>
        <taxon>Pezizomycotina</taxon>
        <taxon>Dothideomycetes</taxon>
        <taxon>Dothideomycetidae</taxon>
        <taxon>Cladosporiales</taxon>
        <taxon>Cladosporiaceae</taxon>
        <taxon>Cryoendolithus</taxon>
    </lineage>
</organism>
<sequence length="922" mass="102155">MAEAGRDMRIKNVSFHRRGQQENGTLQLTSHHLIFSYLPASTHGSSTVNETTGDRPQKRPRPKEIFVPYPLVHHCTLRPSHVQSNALQSSRSEVDLTSGDDEVDEGLFPPTYGTSTSTRPSTDSARLSIYADSPRRTESPAPRPSLSVTSGSGRTPALRIRCKDFRIFALHFHQSAGGQTPDQLARDAFYALRSRCCVDSVDKMHAFSFKPPAEEQQSGHHTFVARKEFARMGISQKAADGPGAAWRISELNHDYAYSATYPSVLCVPTSISDNTLKYGGAFRSKSRIPALSYLHFNGGSITRASQPLVGIKGNRNRQDEKLVSAIFSSHTPFSATPEDSPNHTPPLQNGSSSTLPLEPSGAPALEADPGKLSVSSKTIADIDEPSDKQPTPPQKKLYGSTRENLIVDARPYVNMTFNKVTGGGIEDVNHYIGHDMPTEIVFLRIENIHSMRKSLEKVVDSLGNADYVDLPPNQELLRKSGWLRHIAGVLEGAEKVARTVGLGGSHALIHCSDGWDRTSQVSAVAQVMLDPHYRTIDGFITLIQKDFLSFGHKFRDRNGIEGCEDWFEIENERIQPSKRHVSNAESNNLSTISSKALSGAKSWFEKGRGNLFKQQNASRDNVSEASSSRPASPPPNDFLHSRPSKSEKKPHKMEENEVSPIFHQYLDAVYQLIHQRPSAFEYNERFLRRLFYHVYAGQYGDFLFNTERERSQYEDRLPSAWGHFLARKEEFTNTDYKSGGKDTLILPKRSEAGGVPDVRWWSALFGRTDEEMNVPKALAIDPPKLEVQPSAVSYDEETGRAGTRLVVENMRATKSTPNLTAMVAEDARGNESTQGVATPSRSAIDIASRPPLLSKETDFEILEKYTGASEASSSLPTHSSEPVLVEPEDASDPLGVSTAPRQMETRRTDFAAFARDAAFSER</sequence>
<dbReference type="STRING" id="1507870.A0A1V8TAU3"/>
<evidence type="ECO:0000256" key="3">
    <source>
        <dbReference type="PIRSR" id="PIRSR630564-2"/>
    </source>
</evidence>
<dbReference type="SUPFAM" id="SSF52799">
    <property type="entry name" value="(Phosphotyrosine protein) phosphatases II"/>
    <property type="match status" value="1"/>
</dbReference>
<feature type="binding site" evidence="3">
    <location>
        <begin position="447"/>
        <end position="448"/>
    </location>
    <ligand>
        <name>substrate</name>
    </ligand>
</feature>
<feature type="binding site" evidence="3">
    <location>
        <begin position="511"/>
        <end position="517"/>
    </location>
    <ligand>
        <name>substrate</name>
    </ligand>
</feature>
<dbReference type="PROSITE" id="PS51339">
    <property type="entry name" value="PPASE_MYOTUBULARIN"/>
    <property type="match status" value="1"/>
</dbReference>
<dbReference type="InterPro" id="IPR016130">
    <property type="entry name" value="Tyr_Pase_AS"/>
</dbReference>
<dbReference type="InterPro" id="IPR011993">
    <property type="entry name" value="PH-like_dom_sf"/>
</dbReference>
<feature type="active site" description="Phosphocysteine intermediate" evidence="2">
    <location>
        <position position="511"/>
    </location>
</feature>
<dbReference type="GO" id="GO:0046856">
    <property type="term" value="P:phosphatidylinositol dephosphorylation"/>
    <property type="evidence" value="ECO:0007669"/>
    <property type="project" value="TreeGrafter"/>
</dbReference>
<evidence type="ECO:0000256" key="1">
    <source>
        <dbReference type="ARBA" id="ARBA00007471"/>
    </source>
</evidence>
<keyword evidence="7" id="KW-1185">Reference proteome</keyword>
<dbReference type="FunCoup" id="A0A1V8TAU3">
    <property type="interactions" value="703"/>
</dbReference>
<feature type="compositionally biased region" description="Polar residues" evidence="4">
    <location>
        <begin position="614"/>
        <end position="624"/>
    </location>
</feature>
<evidence type="ECO:0000256" key="2">
    <source>
        <dbReference type="PIRSR" id="PIRSR630564-1"/>
    </source>
</evidence>
<dbReference type="PROSITE" id="PS00383">
    <property type="entry name" value="TYR_PHOSPHATASE_1"/>
    <property type="match status" value="1"/>
</dbReference>
<dbReference type="InterPro" id="IPR029021">
    <property type="entry name" value="Prot-tyrosine_phosphatase-like"/>
</dbReference>
<feature type="region of interest" description="Disordered" evidence="4">
    <location>
        <begin position="1"/>
        <end position="24"/>
    </location>
</feature>
<feature type="region of interest" description="Disordered" evidence="4">
    <location>
        <begin position="867"/>
        <end position="907"/>
    </location>
</feature>
<evidence type="ECO:0000256" key="4">
    <source>
        <dbReference type="SAM" id="MobiDB-lite"/>
    </source>
</evidence>